<proteinExistence type="predicted"/>
<keyword evidence="2" id="KW-1185">Reference proteome</keyword>
<dbReference type="Proteomes" id="UP001066276">
    <property type="component" value="Chromosome 2_1"/>
</dbReference>
<evidence type="ECO:0000313" key="2">
    <source>
        <dbReference type="Proteomes" id="UP001066276"/>
    </source>
</evidence>
<organism evidence="1 2">
    <name type="scientific">Pleurodeles waltl</name>
    <name type="common">Iberian ribbed newt</name>
    <dbReference type="NCBI Taxonomy" id="8319"/>
    <lineage>
        <taxon>Eukaryota</taxon>
        <taxon>Metazoa</taxon>
        <taxon>Chordata</taxon>
        <taxon>Craniata</taxon>
        <taxon>Vertebrata</taxon>
        <taxon>Euteleostomi</taxon>
        <taxon>Amphibia</taxon>
        <taxon>Batrachia</taxon>
        <taxon>Caudata</taxon>
        <taxon>Salamandroidea</taxon>
        <taxon>Salamandridae</taxon>
        <taxon>Pleurodelinae</taxon>
        <taxon>Pleurodeles</taxon>
    </lineage>
</organism>
<comment type="caution">
    <text evidence="1">The sequence shown here is derived from an EMBL/GenBank/DDBJ whole genome shotgun (WGS) entry which is preliminary data.</text>
</comment>
<evidence type="ECO:0000313" key="1">
    <source>
        <dbReference type="EMBL" id="KAJ1202113.1"/>
    </source>
</evidence>
<dbReference type="AlphaFoldDB" id="A0AAV7VKG1"/>
<gene>
    <name evidence="1" type="ORF">NDU88_005914</name>
</gene>
<sequence>MLKVWDTVLGNSEFSTGLDNKAFHHWQEAKCQSVGLLFNEDDIIPYDQLRRIHDLPEMEDSATYISETANPLFYVGRSKLHPDKVLEMACDENW</sequence>
<dbReference type="EMBL" id="JANPWB010000003">
    <property type="protein sequence ID" value="KAJ1202113.1"/>
    <property type="molecule type" value="Genomic_DNA"/>
</dbReference>
<reference evidence="1" key="1">
    <citation type="journal article" date="2022" name="bioRxiv">
        <title>Sequencing and chromosome-scale assembly of the giantPleurodeles waltlgenome.</title>
        <authorList>
            <person name="Brown T."/>
            <person name="Elewa A."/>
            <person name="Iarovenko S."/>
            <person name="Subramanian E."/>
            <person name="Araus A.J."/>
            <person name="Petzold A."/>
            <person name="Susuki M."/>
            <person name="Suzuki K.-i.T."/>
            <person name="Hayashi T."/>
            <person name="Toyoda A."/>
            <person name="Oliveira C."/>
            <person name="Osipova E."/>
            <person name="Leigh N.D."/>
            <person name="Simon A."/>
            <person name="Yun M.H."/>
        </authorList>
    </citation>
    <scope>NUCLEOTIDE SEQUENCE</scope>
    <source>
        <strain evidence="1">20211129_DDA</strain>
        <tissue evidence="1">Liver</tissue>
    </source>
</reference>
<name>A0AAV7VKG1_PLEWA</name>
<protein>
    <submittedName>
        <fullName evidence="1">Uncharacterized protein</fullName>
    </submittedName>
</protein>
<accession>A0AAV7VKG1</accession>